<evidence type="ECO:0000313" key="2">
    <source>
        <dbReference type="Proteomes" id="UP001148313"/>
    </source>
</evidence>
<organism evidence="1 2">
    <name type="scientific">Hoeflea poritis</name>
    <dbReference type="NCBI Taxonomy" id="2993659"/>
    <lineage>
        <taxon>Bacteria</taxon>
        <taxon>Pseudomonadati</taxon>
        <taxon>Pseudomonadota</taxon>
        <taxon>Alphaproteobacteria</taxon>
        <taxon>Hyphomicrobiales</taxon>
        <taxon>Rhizobiaceae</taxon>
        <taxon>Hoeflea</taxon>
    </lineage>
</organism>
<evidence type="ECO:0008006" key="3">
    <source>
        <dbReference type="Google" id="ProtNLM"/>
    </source>
</evidence>
<gene>
    <name evidence="1" type="ORF">OOZ53_01480</name>
</gene>
<reference evidence="1" key="1">
    <citation type="submission" date="2022-11" db="EMBL/GenBank/DDBJ databases">
        <title>Hoeflea poritis sp. nov., isolated from scleractinian coral Porites lutea.</title>
        <authorList>
            <person name="Zhang G."/>
            <person name="Wei Q."/>
            <person name="Cai L."/>
        </authorList>
    </citation>
    <scope>NUCLEOTIDE SEQUENCE</scope>
    <source>
        <strain evidence="1">E7-10</strain>
    </source>
</reference>
<keyword evidence="2" id="KW-1185">Reference proteome</keyword>
<name>A0ABT4VH27_9HYPH</name>
<comment type="caution">
    <text evidence="1">The sequence shown here is derived from an EMBL/GenBank/DDBJ whole genome shotgun (WGS) entry which is preliminary data.</text>
</comment>
<sequence length="42" mass="4655">MKKTYETPIVSKRGRLADRTAELDPKISGITVRIPDLGDEPS</sequence>
<evidence type="ECO:0000313" key="1">
    <source>
        <dbReference type="EMBL" id="MDA4843995.1"/>
    </source>
</evidence>
<dbReference type="Proteomes" id="UP001148313">
    <property type="component" value="Unassembled WGS sequence"/>
</dbReference>
<accession>A0ABT4VH27</accession>
<proteinExistence type="predicted"/>
<protein>
    <recommendedName>
        <fullName evidence="3">RiPP</fullName>
    </recommendedName>
</protein>
<dbReference type="EMBL" id="JAPJZH010000001">
    <property type="protein sequence ID" value="MDA4843995.1"/>
    <property type="molecule type" value="Genomic_DNA"/>
</dbReference>
<dbReference type="RefSeq" id="WP_271087513.1">
    <property type="nucleotide sequence ID" value="NZ_JAPJZH010000001.1"/>
</dbReference>